<dbReference type="Gene3D" id="1.10.150.130">
    <property type="match status" value="1"/>
</dbReference>
<feature type="domain" description="Tyr recombinase" evidence="5">
    <location>
        <begin position="208"/>
        <end position="406"/>
    </location>
</feature>
<dbReference type="InterPro" id="IPR002104">
    <property type="entry name" value="Integrase_catalytic"/>
</dbReference>
<dbReference type="Pfam" id="PF14659">
    <property type="entry name" value="Phage_int_SAM_3"/>
    <property type="match status" value="1"/>
</dbReference>
<keyword evidence="3" id="KW-0238">DNA-binding</keyword>
<dbReference type="PANTHER" id="PTHR30349">
    <property type="entry name" value="PHAGE INTEGRASE-RELATED"/>
    <property type="match status" value="1"/>
</dbReference>
<dbReference type="Proteomes" id="UP000741013">
    <property type="component" value="Unassembled WGS sequence"/>
</dbReference>
<organism evidence="6 7">
    <name type="scientific">Amycolatopsis magusensis</name>
    <dbReference type="NCBI Taxonomy" id="882444"/>
    <lineage>
        <taxon>Bacteria</taxon>
        <taxon>Bacillati</taxon>
        <taxon>Actinomycetota</taxon>
        <taxon>Actinomycetes</taxon>
        <taxon>Pseudonocardiales</taxon>
        <taxon>Pseudonocardiaceae</taxon>
        <taxon>Amycolatopsis</taxon>
    </lineage>
</organism>
<proteinExistence type="inferred from homology"/>
<name>A0ABS4PS45_9PSEU</name>
<protein>
    <submittedName>
        <fullName evidence="6">Integrase</fullName>
    </submittedName>
</protein>
<dbReference type="RefSeq" id="WP_209665593.1">
    <property type="nucleotide sequence ID" value="NZ_JAGGMS010000001.1"/>
</dbReference>
<dbReference type="EMBL" id="JAGGMS010000001">
    <property type="protein sequence ID" value="MBP2182249.1"/>
    <property type="molecule type" value="Genomic_DNA"/>
</dbReference>
<evidence type="ECO:0000313" key="6">
    <source>
        <dbReference type="EMBL" id="MBP2182249.1"/>
    </source>
</evidence>
<evidence type="ECO:0000256" key="2">
    <source>
        <dbReference type="ARBA" id="ARBA00022908"/>
    </source>
</evidence>
<evidence type="ECO:0000259" key="5">
    <source>
        <dbReference type="PROSITE" id="PS51898"/>
    </source>
</evidence>
<dbReference type="Gene3D" id="1.10.443.10">
    <property type="entry name" value="Intergrase catalytic core"/>
    <property type="match status" value="1"/>
</dbReference>
<comment type="similarity">
    <text evidence="1">Belongs to the 'phage' integrase family.</text>
</comment>
<evidence type="ECO:0000256" key="4">
    <source>
        <dbReference type="ARBA" id="ARBA00023172"/>
    </source>
</evidence>
<keyword evidence="4" id="KW-0233">DNA recombination</keyword>
<dbReference type="InterPro" id="IPR004107">
    <property type="entry name" value="Integrase_SAM-like_N"/>
</dbReference>
<dbReference type="CDD" id="cd01189">
    <property type="entry name" value="INT_ICEBs1_C_like"/>
    <property type="match status" value="1"/>
</dbReference>
<dbReference type="InterPro" id="IPR050090">
    <property type="entry name" value="Tyrosine_recombinase_XerCD"/>
</dbReference>
<dbReference type="InterPro" id="IPR013762">
    <property type="entry name" value="Integrase-like_cat_sf"/>
</dbReference>
<evidence type="ECO:0000256" key="3">
    <source>
        <dbReference type="ARBA" id="ARBA00023125"/>
    </source>
</evidence>
<gene>
    <name evidence="6" type="ORF">JOM49_003775</name>
</gene>
<comment type="caution">
    <text evidence="6">The sequence shown here is derived from an EMBL/GenBank/DDBJ whole genome shotgun (WGS) entry which is preliminary data.</text>
</comment>
<sequence>MSRAAEGRSRGRIEERGSSLRVVVYAGTDPVTGKRSYLREKVDGTNKAAQKRAEKVLNRLLTQADEQRAPSSSVTLSYALDEWMRLTEMEDSTRKTYEGYIARTIKPALGEQPAKKLDARTLESFYNELRRCRARCDGKPFIEKHKSDEPDHDCQAAECRAHKCRPMAASTVRQIHAILSGTFGAAKRWGWLNENPALIARRPKQKAPEPDPPTAAEAARLVEAAFKMDADWGTLVWLAMTTGVRRGELVGLRFSRVDLDAEVIDLRYNWVGGKEKDTKTHQNRRIALDSETVTLLREHRKRVEQRLKKLGAKFHEDLFVFSGSKTPDHSEPYSPNAVTQRYKDMATRLGIKTHLHALRHFSATELLSAGIDLRTVAGRLGHGGGGATTLRVYAAWVAASDRKAAEILGSRMPKRNT</sequence>
<evidence type="ECO:0000256" key="1">
    <source>
        <dbReference type="ARBA" id="ARBA00008857"/>
    </source>
</evidence>
<keyword evidence="2" id="KW-0229">DNA integration</keyword>
<dbReference type="PROSITE" id="PS51898">
    <property type="entry name" value="TYR_RECOMBINASE"/>
    <property type="match status" value="1"/>
</dbReference>
<dbReference type="InterPro" id="IPR010998">
    <property type="entry name" value="Integrase_recombinase_N"/>
</dbReference>
<evidence type="ECO:0000313" key="7">
    <source>
        <dbReference type="Proteomes" id="UP000741013"/>
    </source>
</evidence>
<keyword evidence="7" id="KW-1185">Reference proteome</keyword>
<reference evidence="6 7" key="1">
    <citation type="submission" date="2021-03" db="EMBL/GenBank/DDBJ databases">
        <title>Sequencing the genomes of 1000 actinobacteria strains.</title>
        <authorList>
            <person name="Klenk H.-P."/>
        </authorList>
    </citation>
    <scope>NUCLEOTIDE SEQUENCE [LARGE SCALE GENOMIC DNA]</scope>
    <source>
        <strain evidence="6 7">DSM 45510</strain>
    </source>
</reference>
<accession>A0ABS4PS45</accession>
<dbReference type="PANTHER" id="PTHR30349:SF41">
    <property type="entry name" value="INTEGRASE_RECOMBINASE PROTEIN MJ0367-RELATED"/>
    <property type="match status" value="1"/>
</dbReference>
<dbReference type="InterPro" id="IPR011010">
    <property type="entry name" value="DNA_brk_join_enz"/>
</dbReference>
<dbReference type="SUPFAM" id="SSF56349">
    <property type="entry name" value="DNA breaking-rejoining enzymes"/>
    <property type="match status" value="1"/>
</dbReference>
<dbReference type="Pfam" id="PF00589">
    <property type="entry name" value="Phage_integrase"/>
    <property type="match status" value="1"/>
</dbReference>